<keyword evidence="3" id="KW-1015">Disulfide bond</keyword>
<dbReference type="PANTHER" id="PTHR42852:SF6">
    <property type="entry name" value="THIOL:DISULFIDE INTERCHANGE PROTEIN DSBE"/>
    <property type="match status" value="1"/>
</dbReference>
<dbReference type="PANTHER" id="PTHR42852">
    <property type="entry name" value="THIOL:DISULFIDE INTERCHANGE PROTEIN DSBE"/>
    <property type="match status" value="1"/>
</dbReference>
<evidence type="ECO:0000256" key="3">
    <source>
        <dbReference type="ARBA" id="ARBA00023157"/>
    </source>
</evidence>
<dbReference type="InterPro" id="IPR000866">
    <property type="entry name" value="AhpC/TSA"/>
</dbReference>
<dbReference type="EMBL" id="SNRY01001537">
    <property type="protein sequence ID" value="KAA6330190.1"/>
    <property type="molecule type" value="Genomic_DNA"/>
</dbReference>
<dbReference type="InterPro" id="IPR050553">
    <property type="entry name" value="Thioredoxin_ResA/DsbE_sf"/>
</dbReference>
<dbReference type="InterPro" id="IPR025380">
    <property type="entry name" value="DUF4369"/>
</dbReference>
<dbReference type="Pfam" id="PF00578">
    <property type="entry name" value="AhpC-TSA"/>
    <property type="match status" value="1"/>
</dbReference>
<dbReference type="InterPro" id="IPR017937">
    <property type="entry name" value="Thioredoxin_CS"/>
</dbReference>
<gene>
    <name evidence="6" type="ORF">EZS27_021080</name>
</gene>
<keyword evidence="4" id="KW-0676">Redox-active center</keyword>
<comment type="caution">
    <text evidence="6">The sequence shown here is derived from an EMBL/GenBank/DDBJ whole genome shotgun (WGS) entry which is preliminary data.</text>
</comment>
<dbReference type="AlphaFoldDB" id="A0A5J4RAN4"/>
<evidence type="ECO:0000256" key="2">
    <source>
        <dbReference type="ARBA" id="ARBA00022748"/>
    </source>
</evidence>
<dbReference type="Pfam" id="PF14289">
    <property type="entry name" value="DUF4369"/>
    <property type="match status" value="1"/>
</dbReference>
<dbReference type="GO" id="GO:0016209">
    <property type="term" value="F:antioxidant activity"/>
    <property type="evidence" value="ECO:0007669"/>
    <property type="project" value="InterPro"/>
</dbReference>
<dbReference type="Gene3D" id="3.40.30.10">
    <property type="entry name" value="Glutaredoxin"/>
    <property type="match status" value="1"/>
</dbReference>
<feature type="domain" description="Thioredoxin" evidence="5">
    <location>
        <begin position="194"/>
        <end position="333"/>
    </location>
</feature>
<dbReference type="CDD" id="cd02966">
    <property type="entry name" value="TlpA_like_family"/>
    <property type="match status" value="1"/>
</dbReference>
<evidence type="ECO:0000313" key="6">
    <source>
        <dbReference type="EMBL" id="KAA6330190.1"/>
    </source>
</evidence>
<dbReference type="PROSITE" id="PS51257">
    <property type="entry name" value="PROKAR_LIPOPROTEIN"/>
    <property type="match status" value="1"/>
</dbReference>
<dbReference type="InterPro" id="IPR036249">
    <property type="entry name" value="Thioredoxin-like_sf"/>
</dbReference>
<dbReference type="PROSITE" id="PS00194">
    <property type="entry name" value="THIOREDOXIN_1"/>
    <property type="match status" value="1"/>
</dbReference>
<evidence type="ECO:0000256" key="1">
    <source>
        <dbReference type="ARBA" id="ARBA00004196"/>
    </source>
</evidence>
<dbReference type="GO" id="GO:0030313">
    <property type="term" value="C:cell envelope"/>
    <property type="evidence" value="ECO:0007669"/>
    <property type="project" value="UniProtKB-SubCell"/>
</dbReference>
<protein>
    <submittedName>
        <fullName evidence="6">Thiol-disulfide oxidoreductase ResA</fullName>
    </submittedName>
</protein>
<evidence type="ECO:0000256" key="4">
    <source>
        <dbReference type="ARBA" id="ARBA00023284"/>
    </source>
</evidence>
<reference evidence="6" key="1">
    <citation type="submission" date="2019-03" db="EMBL/GenBank/DDBJ databases">
        <title>Single cell metagenomics reveals metabolic interactions within the superorganism composed of flagellate Streblomastix strix and complex community of Bacteroidetes bacteria on its surface.</title>
        <authorList>
            <person name="Treitli S.C."/>
            <person name="Kolisko M."/>
            <person name="Husnik F."/>
            <person name="Keeling P."/>
            <person name="Hampl V."/>
        </authorList>
    </citation>
    <scope>NUCLEOTIDE SEQUENCE</scope>
    <source>
        <strain evidence="6">STM</strain>
    </source>
</reference>
<dbReference type="InterPro" id="IPR013766">
    <property type="entry name" value="Thioredoxin_domain"/>
</dbReference>
<evidence type="ECO:0000259" key="5">
    <source>
        <dbReference type="PROSITE" id="PS51352"/>
    </source>
</evidence>
<sequence length="333" mass="37826">MKLKSRVFIFIASLIIIVSACTNASESKKYQIDGKINAESGFVYLQKFRNKMFFTIDSTTIKDGTFSFSGDVEYPDLFGITLDKDVFPYLIFLENSHIVVDIDTINRRRASISGSRTNDLFVSYQQSDKRSFKIDSFIKANSTSIVSAYVLYRDYSYKLSKEEIQDNIQLLDSSLWDLPYVQTLKELTVTLDKLAIGKIALDFTTISPSGESIKLSDKLGKGYLLIDFWASWCAPCRRENPNIVNAYRKYKSKGFEILGISLDKSKDPWIEAIETDQLEWTHGSDLLFWDSQPARLYGVRAIPANYLIDAGGVIIAKNLRGEDLDKVLGEHLK</sequence>
<dbReference type="GO" id="GO:0016491">
    <property type="term" value="F:oxidoreductase activity"/>
    <property type="evidence" value="ECO:0007669"/>
    <property type="project" value="InterPro"/>
</dbReference>
<name>A0A5J4RAN4_9ZZZZ</name>
<organism evidence="6">
    <name type="scientific">termite gut metagenome</name>
    <dbReference type="NCBI Taxonomy" id="433724"/>
    <lineage>
        <taxon>unclassified sequences</taxon>
        <taxon>metagenomes</taxon>
        <taxon>organismal metagenomes</taxon>
    </lineage>
</organism>
<dbReference type="SUPFAM" id="SSF52833">
    <property type="entry name" value="Thioredoxin-like"/>
    <property type="match status" value="1"/>
</dbReference>
<accession>A0A5J4RAN4</accession>
<keyword evidence="2" id="KW-0201">Cytochrome c-type biogenesis</keyword>
<proteinExistence type="predicted"/>
<dbReference type="PROSITE" id="PS51352">
    <property type="entry name" value="THIOREDOXIN_2"/>
    <property type="match status" value="1"/>
</dbReference>
<dbReference type="GO" id="GO:0017004">
    <property type="term" value="P:cytochrome complex assembly"/>
    <property type="evidence" value="ECO:0007669"/>
    <property type="project" value="UniProtKB-KW"/>
</dbReference>
<comment type="subcellular location">
    <subcellularLocation>
        <location evidence="1">Cell envelope</location>
    </subcellularLocation>
</comment>